<protein>
    <submittedName>
        <fullName evidence="1">Uncharacterized protein</fullName>
    </submittedName>
</protein>
<accession>A0A1I1YSY4</accession>
<dbReference type="EMBL" id="FOMT01000002">
    <property type="protein sequence ID" value="SFE22571.1"/>
    <property type="molecule type" value="Genomic_DNA"/>
</dbReference>
<evidence type="ECO:0000313" key="1">
    <source>
        <dbReference type="EMBL" id="SFE22571.1"/>
    </source>
</evidence>
<dbReference type="RefSeq" id="WP_091185827.1">
    <property type="nucleotide sequence ID" value="NZ_FOMT01000002.1"/>
</dbReference>
<proteinExistence type="predicted"/>
<dbReference type="AlphaFoldDB" id="A0A1I1YSY4"/>
<name>A0A1I1YSY4_9BACL</name>
<organism evidence="1 2">
    <name type="scientific">Paenibacillus catalpae</name>
    <dbReference type="NCBI Taxonomy" id="1045775"/>
    <lineage>
        <taxon>Bacteria</taxon>
        <taxon>Bacillati</taxon>
        <taxon>Bacillota</taxon>
        <taxon>Bacilli</taxon>
        <taxon>Bacillales</taxon>
        <taxon>Paenibacillaceae</taxon>
        <taxon>Paenibacillus</taxon>
    </lineage>
</organism>
<reference evidence="2" key="1">
    <citation type="submission" date="2016-10" db="EMBL/GenBank/DDBJ databases">
        <authorList>
            <person name="Varghese N."/>
            <person name="Submissions S."/>
        </authorList>
    </citation>
    <scope>NUCLEOTIDE SEQUENCE [LARGE SCALE GENOMIC DNA]</scope>
    <source>
        <strain evidence="2">CGMCC 1.10784</strain>
    </source>
</reference>
<dbReference type="Proteomes" id="UP000198855">
    <property type="component" value="Unassembled WGS sequence"/>
</dbReference>
<sequence>MVDEFEFFRNVQAYYQHMRFQVQFTYRILHKTNKTAKAYGSFNCRVNPRTQQVEYQMSLKSETIARPFSEKGSFLFSSQYPEIPPQSVLIEHYPILKLRYPVPINYDWYSFIFKGTQEAFTVQSLQQVFDKYRCTGASGEEVDAGLKVAAVSIDWYNGMRRTKV</sequence>
<dbReference type="STRING" id="1045775.SAMN05216378_2795"/>
<evidence type="ECO:0000313" key="2">
    <source>
        <dbReference type="Proteomes" id="UP000198855"/>
    </source>
</evidence>
<keyword evidence="2" id="KW-1185">Reference proteome</keyword>
<dbReference type="OrthoDB" id="2589144at2"/>
<gene>
    <name evidence="1" type="ORF">SAMN05216378_2795</name>
</gene>